<dbReference type="Gene3D" id="1.20.1260.90">
    <property type="match status" value="1"/>
</dbReference>
<dbReference type="Proteomes" id="UP000022311">
    <property type="component" value="Unassembled WGS sequence"/>
</dbReference>
<comment type="caution">
    <text evidence="1">The sequence shown here is derived from an EMBL/GenBank/DDBJ whole genome shotgun (WGS) entry which is preliminary data.</text>
</comment>
<dbReference type="GeneID" id="57292572"/>
<evidence type="ECO:0008006" key="3">
    <source>
        <dbReference type="Google" id="ProtNLM"/>
    </source>
</evidence>
<reference evidence="1 2" key="1">
    <citation type="submission" date="2014-01" db="EMBL/GenBank/DDBJ databases">
        <authorList>
            <person name="Durkin A.S."/>
            <person name="McCorrison J."/>
            <person name="Torralba M."/>
            <person name="Gillis M."/>
            <person name="Haft D.H."/>
            <person name="Methe B."/>
            <person name="Sutton G."/>
            <person name="Nelson K.E."/>
        </authorList>
    </citation>
    <scope>NUCLEOTIDE SEQUENCE [LARGE SCALE GENOMIC DNA]</scope>
    <source>
        <strain evidence="1 2">205/92</strain>
    </source>
</reference>
<dbReference type="InterPro" id="IPR031829">
    <property type="entry name" value="NleF"/>
</dbReference>
<name>A0AAV3M496_9GAMM</name>
<dbReference type="Pfam" id="PF16809">
    <property type="entry name" value="NleF_casp_inhib"/>
    <property type="match status" value="1"/>
</dbReference>
<evidence type="ECO:0000313" key="1">
    <source>
        <dbReference type="EMBL" id="EUD10415.1"/>
    </source>
</evidence>
<organism evidence="1 2">
    <name type="scientific">Providencia alcalifaciens 205/92</name>
    <dbReference type="NCBI Taxonomy" id="1256988"/>
    <lineage>
        <taxon>Bacteria</taxon>
        <taxon>Pseudomonadati</taxon>
        <taxon>Pseudomonadota</taxon>
        <taxon>Gammaproteobacteria</taxon>
        <taxon>Enterobacterales</taxon>
        <taxon>Morganellaceae</taxon>
        <taxon>Providencia</taxon>
    </lineage>
</organism>
<protein>
    <recommendedName>
        <fullName evidence="3">Type III effector</fullName>
    </recommendedName>
</protein>
<proteinExistence type="predicted"/>
<gene>
    <name evidence="1" type="ORF">HMPREF1563_2073</name>
</gene>
<dbReference type="RefSeq" id="WP_036962787.1">
    <property type="nucleotide sequence ID" value="NZ_JALD01000051.1"/>
</dbReference>
<dbReference type="AlphaFoldDB" id="A0AAV3M496"/>
<sequence length="197" mass="22016">MFPSNISNRNIDLTSWMYVANSDTPTANDESLSPTVSALNANHFPTPSQEELISVLVTAYSTSQNIEERESICCKLKELRDELIQQRENIFEFVHEGTDDVFGILREGKTANDRDEYIRKLMTFHAIGEKIKQVREGGGLQECRVDELLNPHHSIYISGDLKALKILVEGHTNSASCSDASILVPDLPYNKGGLEFG</sequence>
<dbReference type="InterPro" id="IPR038334">
    <property type="entry name" value="NleF_sf"/>
</dbReference>
<evidence type="ECO:0000313" key="2">
    <source>
        <dbReference type="Proteomes" id="UP000022311"/>
    </source>
</evidence>
<accession>A0AAV3M496</accession>
<dbReference type="EMBL" id="JALD01000051">
    <property type="protein sequence ID" value="EUD10415.1"/>
    <property type="molecule type" value="Genomic_DNA"/>
</dbReference>